<evidence type="ECO:0000259" key="5">
    <source>
        <dbReference type="PROSITE" id="PS50089"/>
    </source>
</evidence>
<keyword evidence="7" id="KW-1185">Reference proteome</keyword>
<evidence type="ECO:0000313" key="7">
    <source>
        <dbReference type="Proteomes" id="UP001279734"/>
    </source>
</evidence>
<dbReference type="PROSITE" id="PS50089">
    <property type="entry name" value="ZF_RING_2"/>
    <property type="match status" value="1"/>
</dbReference>
<evidence type="ECO:0000256" key="4">
    <source>
        <dbReference type="PROSITE-ProRule" id="PRU00175"/>
    </source>
</evidence>
<dbReference type="GO" id="GO:0008270">
    <property type="term" value="F:zinc ion binding"/>
    <property type="evidence" value="ECO:0007669"/>
    <property type="project" value="UniProtKB-KW"/>
</dbReference>
<dbReference type="Proteomes" id="UP001279734">
    <property type="component" value="Unassembled WGS sequence"/>
</dbReference>
<name>A0AAD3XQX7_NEPGR</name>
<dbReference type="PROSITE" id="PS00518">
    <property type="entry name" value="ZF_RING_1"/>
    <property type="match status" value="1"/>
</dbReference>
<dbReference type="Pfam" id="PF00097">
    <property type="entry name" value="zf-C3HC4"/>
    <property type="match status" value="1"/>
</dbReference>
<dbReference type="EMBL" id="BSYO01000012">
    <property type="protein sequence ID" value="GMH13171.1"/>
    <property type="molecule type" value="Genomic_DNA"/>
</dbReference>
<dbReference type="InterPro" id="IPR018957">
    <property type="entry name" value="Znf_C3HC4_RING-type"/>
</dbReference>
<feature type="domain" description="RING-type" evidence="5">
    <location>
        <begin position="17"/>
        <end position="66"/>
    </location>
</feature>
<reference evidence="6" key="1">
    <citation type="submission" date="2023-05" db="EMBL/GenBank/DDBJ databases">
        <title>Nepenthes gracilis genome sequencing.</title>
        <authorList>
            <person name="Fukushima K."/>
        </authorList>
    </citation>
    <scope>NUCLEOTIDE SEQUENCE</scope>
    <source>
        <strain evidence="6">SING2019-196</strain>
    </source>
</reference>
<gene>
    <name evidence="6" type="ORF">Nepgr_015012</name>
</gene>
<evidence type="ECO:0000256" key="1">
    <source>
        <dbReference type="ARBA" id="ARBA00022723"/>
    </source>
</evidence>
<sequence length="268" mass="31186">MKQVEGSSECSDGANPCPICLSPVSQDAYLDRCFHKYCYSCIVRWMKVIASRPSRQAYSLKCPLCKTENFSVIYGYDGSTFQRQYVNQGTVNSTFYSEAHKYRLQCYYTDAGILNDTFNVTRYWKSGKYLQPNKWLQHWLKRDLQALTQEEDVDIIMHHILGVMDSFLKSEQRGQRRAPDLSQKEFKCLVANAAQPFLGRRTERFVDEVELFLASGLTMDAYDEVYTKHLRWKRQPEETSEDAEDRGSKHAATIPYLYLFNDSDEEAD</sequence>
<dbReference type="PANTHER" id="PTHR47692">
    <property type="entry name" value="RING/U-BOX SUPERFAMILY PROTEIN"/>
    <property type="match status" value="1"/>
</dbReference>
<comment type="caution">
    <text evidence="6">The sequence shown here is derived from an EMBL/GenBank/DDBJ whole genome shotgun (WGS) entry which is preliminary data.</text>
</comment>
<dbReference type="SMART" id="SM00184">
    <property type="entry name" value="RING"/>
    <property type="match status" value="1"/>
</dbReference>
<accession>A0AAD3XQX7</accession>
<dbReference type="AlphaFoldDB" id="A0AAD3XQX7"/>
<dbReference type="InterPro" id="IPR013083">
    <property type="entry name" value="Znf_RING/FYVE/PHD"/>
</dbReference>
<dbReference type="PANTHER" id="PTHR47692:SF2">
    <property type="entry name" value="ZINC FINGER RING-TYPE DOMAIN CONTAINING PROTEIN"/>
    <property type="match status" value="1"/>
</dbReference>
<protein>
    <recommendedName>
        <fullName evidence="5">RING-type domain-containing protein</fullName>
    </recommendedName>
</protein>
<dbReference type="InterPro" id="IPR001841">
    <property type="entry name" value="Znf_RING"/>
</dbReference>
<proteinExistence type="predicted"/>
<dbReference type="InterPro" id="IPR017907">
    <property type="entry name" value="Znf_RING_CS"/>
</dbReference>
<organism evidence="6 7">
    <name type="scientific">Nepenthes gracilis</name>
    <name type="common">Slender pitcher plant</name>
    <dbReference type="NCBI Taxonomy" id="150966"/>
    <lineage>
        <taxon>Eukaryota</taxon>
        <taxon>Viridiplantae</taxon>
        <taxon>Streptophyta</taxon>
        <taxon>Embryophyta</taxon>
        <taxon>Tracheophyta</taxon>
        <taxon>Spermatophyta</taxon>
        <taxon>Magnoliopsida</taxon>
        <taxon>eudicotyledons</taxon>
        <taxon>Gunneridae</taxon>
        <taxon>Pentapetalae</taxon>
        <taxon>Caryophyllales</taxon>
        <taxon>Nepenthaceae</taxon>
        <taxon>Nepenthes</taxon>
    </lineage>
</organism>
<keyword evidence="3" id="KW-0862">Zinc</keyword>
<keyword evidence="2 4" id="KW-0863">Zinc-finger</keyword>
<evidence type="ECO:0000256" key="2">
    <source>
        <dbReference type="ARBA" id="ARBA00022771"/>
    </source>
</evidence>
<keyword evidence="1" id="KW-0479">Metal-binding</keyword>
<dbReference type="Gene3D" id="3.30.40.10">
    <property type="entry name" value="Zinc/RING finger domain, C3HC4 (zinc finger)"/>
    <property type="match status" value="1"/>
</dbReference>
<evidence type="ECO:0000313" key="6">
    <source>
        <dbReference type="EMBL" id="GMH13171.1"/>
    </source>
</evidence>
<evidence type="ECO:0000256" key="3">
    <source>
        <dbReference type="ARBA" id="ARBA00022833"/>
    </source>
</evidence>
<dbReference type="SUPFAM" id="SSF57850">
    <property type="entry name" value="RING/U-box"/>
    <property type="match status" value="1"/>
</dbReference>